<proteinExistence type="predicted"/>
<evidence type="ECO:0000313" key="1">
    <source>
        <dbReference type="EMBL" id="ACB39301.1"/>
    </source>
</evidence>
<name>B1YBR7_PYRNV</name>
<dbReference type="HOGENOM" id="CLU_1381467_0_0_2"/>
<dbReference type="Proteomes" id="UP000001694">
    <property type="component" value="Chromosome"/>
</dbReference>
<dbReference type="OrthoDB" id="23799at2157"/>
<dbReference type="RefSeq" id="WP_012349721.1">
    <property type="nucleotide sequence ID" value="NC_010525.1"/>
</dbReference>
<dbReference type="GeneID" id="6166290"/>
<dbReference type="KEGG" id="tne:Tneu_0351"/>
<dbReference type="eggNOG" id="arCOG03766">
    <property type="taxonomic scope" value="Archaea"/>
</dbReference>
<dbReference type="EMBL" id="CP001014">
    <property type="protein sequence ID" value="ACB39301.1"/>
    <property type="molecule type" value="Genomic_DNA"/>
</dbReference>
<organism evidence="1 2">
    <name type="scientific">Pyrobaculum neutrophilum (strain DSM 2338 / JCM 9278 / NBRC 100436 / V24Sta)</name>
    <name type="common">Thermoproteus neutrophilus</name>
    <dbReference type="NCBI Taxonomy" id="444157"/>
    <lineage>
        <taxon>Archaea</taxon>
        <taxon>Thermoproteota</taxon>
        <taxon>Thermoprotei</taxon>
        <taxon>Thermoproteales</taxon>
        <taxon>Thermoproteaceae</taxon>
        <taxon>Pyrobaculum</taxon>
    </lineage>
</organism>
<dbReference type="STRING" id="444157.Tneu_0351"/>
<reference evidence="1" key="1">
    <citation type="submission" date="2008-03" db="EMBL/GenBank/DDBJ databases">
        <title>Complete sequence of Thermoproteus neutrophilus V24Sta.</title>
        <authorList>
            <consortium name="US DOE Joint Genome Institute"/>
            <person name="Copeland A."/>
            <person name="Lucas S."/>
            <person name="Lapidus A."/>
            <person name="Glavina del Rio T."/>
            <person name="Dalin E."/>
            <person name="Tice H."/>
            <person name="Bruce D."/>
            <person name="Goodwin L."/>
            <person name="Pitluck S."/>
            <person name="Sims D."/>
            <person name="Brettin T."/>
            <person name="Detter J.C."/>
            <person name="Han C."/>
            <person name="Kuske C.R."/>
            <person name="Schmutz J."/>
            <person name="Larimer F."/>
            <person name="Land M."/>
            <person name="Hauser L."/>
            <person name="Kyrpides N."/>
            <person name="Mikhailova N."/>
            <person name="Biddle J.F."/>
            <person name="Zhang Z."/>
            <person name="Fitz-Gibbon S.T."/>
            <person name="Lowe T.M."/>
            <person name="Saltikov C."/>
            <person name="House C.H."/>
            <person name="Richardson P."/>
        </authorList>
    </citation>
    <scope>NUCLEOTIDE SEQUENCE [LARGE SCALE GENOMIC DNA]</scope>
    <source>
        <strain evidence="1">V24Sta</strain>
    </source>
</reference>
<accession>B1YBR7</accession>
<dbReference type="AlphaFoldDB" id="B1YBR7"/>
<protein>
    <submittedName>
        <fullName evidence="1">Uncharacterized protein</fullName>
    </submittedName>
</protein>
<evidence type="ECO:0000313" key="2">
    <source>
        <dbReference type="Proteomes" id="UP000001694"/>
    </source>
</evidence>
<gene>
    <name evidence="1" type="ordered locus">Tneu_0351</name>
</gene>
<sequence length="188" mass="21098">MSRSTVPVEGDVAREVASLAKSHGFSVVRLATDSLKLAMELMKRGLTPVNALEMYKLLEKIIAFDVVPVSLSFLELLAKKWDICNDPEIEHYLKETGEKFGKTLLSEFKNFNEFIRVASLLFAQFPTARFTINKTGNVWRIYFAPAGPLSARCLARFAEEVIKQFGCVTKTQYNPVIAVEVECQGKTL</sequence>
<keyword evidence="2" id="KW-1185">Reference proteome</keyword>